<name>A0AC34QIA5_9BILA</name>
<dbReference type="WBParaSite" id="JU765_v2.g16547.t1">
    <property type="protein sequence ID" value="JU765_v2.g16547.t1"/>
    <property type="gene ID" value="JU765_v2.g16547"/>
</dbReference>
<reference evidence="2" key="1">
    <citation type="submission" date="2022-11" db="UniProtKB">
        <authorList>
            <consortium name="WormBaseParasite"/>
        </authorList>
    </citation>
    <scope>IDENTIFICATION</scope>
</reference>
<proteinExistence type="predicted"/>
<protein>
    <submittedName>
        <fullName evidence="2">Uncharacterized protein</fullName>
    </submittedName>
</protein>
<organism evidence="1 2">
    <name type="scientific">Panagrolaimus sp. JU765</name>
    <dbReference type="NCBI Taxonomy" id="591449"/>
    <lineage>
        <taxon>Eukaryota</taxon>
        <taxon>Metazoa</taxon>
        <taxon>Ecdysozoa</taxon>
        <taxon>Nematoda</taxon>
        <taxon>Chromadorea</taxon>
        <taxon>Rhabditida</taxon>
        <taxon>Tylenchina</taxon>
        <taxon>Panagrolaimomorpha</taxon>
        <taxon>Panagrolaimoidea</taxon>
        <taxon>Panagrolaimidae</taxon>
        <taxon>Panagrolaimus</taxon>
    </lineage>
</organism>
<accession>A0AC34QIA5</accession>
<evidence type="ECO:0000313" key="1">
    <source>
        <dbReference type="Proteomes" id="UP000887576"/>
    </source>
</evidence>
<sequence>MIYLKILLLCSIFGLTKAGNFSNLITGCTSHCTLDFDKDLSCWNKTLVFYNQMLMGQLRQYILIQTHIGLWYEEHHQKHTDYNQSAQETINRMKKIEPGNIEDEDGIIEPMDYEKIVNKLILEVKKQRENHYTSGTYPPPVTCPLKCEHGWDPYFRLFIISAVFNVALAATSMVLVWFLDRRDTKAAKLELAECEVVKYAANTDKSGIGALKRKSVTT</sequence>
<dbReference type="Proteomes" id="UP000887576">
    <property type="component" value="Unplaced"/>
</dbReference>
<evidence type="ECO:0000313" key="2">
    <source>
        <dbReference type="WBParaSite" id="JU765_v2.g16547.t1"/>
    </source>
</evidence>